<dbReference type="Proteomes" id="UP001328107">
    <property type="component" value="Unassembled WGS sequence"/>
</dbReference>
<sequence>IMEIINGLFILTDVPVDAEKVGAVIDSFAASDRNHIYENDRERNVPLRIAVYGLIESIEASLRCIQTANQQSTEHLEGSVERVDTSYELENLQNFSPYDYSVNESGVGIFHSACAR</sequence>
<evidence type="ECO:0000313" key="1">
    <source>
        <dbReference type="EMBL" id="GMR43175.1"/>
    </source>
</evidence>
<gene>
    <name evidence="1" type="ORF">PMAYCL1PPCAC_13370</name>
</gene>
<dbReference type="EMBL" id="BTRK01000003">
    <property type="protein sequence ID" value="GMR43175.1"/>
    <property type="molecule type" value="Genomic_DNA"/>
</dbReference>
<reference evidence="2" key="1">
    <citation type="submission" date="2022-10" db="EMBL/GenBank/DDBJ databases">
        <title>Genome assembly of Pristionchus species.</title>
        <authorList>
            <person name="Yoshida K."/>
            <person name="Sommer R.J."/>
        </authorList>
    </citation>
    <scope>NUCLEOTIDE SEQUENCE [LARGE SCALE GENOMIC DNA]</scope>
    <source>
        <strain evidence="2">RS5460</strain>
    </source>
</reference>
<accession>A0AAN5CET7</accession>
<protein>
    <submittedName>
        <fullName evidence="1">Uncharacterized protein</fullName>
    </submittedName>
</protein>
<comment type="caution">
    <text evidence="1">The sequence shown here is derived from an EMBL/GenBank/DDBJ whole genome shotgun (WGS) entry which is preliminary data.</text>
</comment>
<feature type="non-terminal residue" evidence="1">
    <location>
        <position position="1"/>
    </location>
</feature>
<keyword evidence="2" id="KW-1185">Reference proteome</keyword>
<name>A0AAN5CET7_9BILA</name>
<proteinExistence type="predicted"/>
<dbReference type="AlphaFoldDB" id="A0AAN5CET7"/>
<organism evidence="1 2">
    <name type="scientific">Pristionchus mayeri</name>
    <dbReference type="NCBI Taxonomy" id="1317129"/>
    <lineage>
        <taxon>Eukaryota</taxon>
        <taxon>Metazoa</taxon>
        <taxon>Ecdysozoa</taxon>
        <taxon>Nematoda</taxon>
        <taxon>Chromadorea</taxon>
        <taxon>Rhabditida</taxon>
        <taxon>Rhabditina</taxon>
        <taxon>Diplogasteromorpha</taxon>
        <taxon>Diplogasteroidea</taxon>
        <taxon>Neodiplogasteridae</taxon>
        <taxon>Pristionchus</taxon>
    </lineage>
</organism>
<evidence type="ECO:0000313" key="2">
    <source>
        <dbReference type="Proteomes" id="UP001328107"/>
    </source>
</evidence>
<feature type="non-terminal residue" evidence="1">
    <location>
        <position position="116"/>
    </location>
</feature>